<protein>
    <recommendedName>
        <fullName evidence="9">Coproporphyrin III ferrochelatase</fullName>
        <ecNumber evidence="9">4.99.1.9</ecNumber>
    </recommendedName>
</protein>
<name>A0A941AM79_9ACTN</name>
<evidence type="ECO:0000256" key="7">
    <source>
        <dbReference type="ARBA" id="ARBA00023244"/>
    </source>
</evidence>
<comment type="similarity">
    <text evidence="2 9 10">Belongs to the ferrochelatase family.</text>
</comment>
<keyword evidence="6 9" id="KW-0456">Lyase</keyword>
<dbReference type="Gene3D" id="3.40.50.1400">
    <property type="match status" value="2"/>
</dbReference>
<dbReference type="GO" id="GO:0006783">
    <property type="term" value="P:heme biosynthetic process"/>
    <property type="evidence" value="ECO:0007669"/>
    <property type="project" value="UniProtKB-UniRule"/>
</dbReference>
<evidence type="ECO:0000256" key="8">
    <source>
        <dbReference type="ARBA" id="ARBA00024536"/>
    </source>
</evidence>
<dbReference type="AlphaFoldDB" id="A0A941AM79"/>
<keyword evidence="12" id="KW-1185">Reference proteome</keyword>
<dbReference type="HAMAP" id="MF_00323">
    <property type="entry name" value="Ferrochelatase"/>
    <property type="match status" value="1"/>
</dbReference>
<dbReference type="NCBIfam" id="NF000689">
    <property type="entry name" value="PRK00035.2-1"/>
    <property type="match status" value="1"/>
</dbReference>
<dbReference type="EMBL" id="JAFCNB010000016">
    <property type="protein sequence ID" value="MBP2707053.1"/>
    <property type="molecule type" value="Genomic_DNA"/>
</dbReference>
<accession>A0A941AM79</accession>
<feature type="binding site" evidence="9">
    <location>
        <position position="56"/>
    </location>
    <ligand>
        <name>Fe-coproporphyrin III</name>
        <dbReference type="ChEBI" id="CHEBI:68438"/>
    </ligand>
</feature>
<keyword evidence="4 9" id="KW-0408">Iron</keyword>
<comment type="subcellular location">
    <subcellularLocation>
        <location evidence="9 10">Cytoplasm</location>
    </subcellularLocation>
</comment>
<keyword evidence="3 9" id="KW-0479">Metal-binding</keyword>
<dbReference type="NCBIfam" id="TIGR00109">
    <property type="entry name" value="hemH"/>
    <property type="match status" value="1"/>
</dbReference>
<comment type="function">
    <text evidence="9 10">Involved in coproporphyrin-dependent heme b biosynthesis. Catalyzes the insertion of ferrous iron into coproporphyrin III to form Fe-coproporphyrin III.</text>
</comment>
<evidence type="ECO:0000256" key="3">
    <source>
        <dbReference type="ARBA" id="ARBA00022723"/>
    </source>
</evidence>
<dbReference type="CDD" id="cd03411">
    <property type="entry name" value="Ferrochelatase_N"/>
    <property type="match status" value="1"/>
</dbReference>
<dbReference type="PANTHER" id="PTHR11108">
    <property type="entry name" value="FERROCHELATASE"/>
    <property type="match status" value="1"/>
</dbReference>
<dbReference type="PANTHER" id="PTHR11108:SF1">
    <property type="entry name" value="FERROCHELATASE, MITOCHONDRIAL"/>
    <property type="match status" value="1"/>
</dbReference>
<dbReference type="GO" id="GO:0046872">
    <property type="term" value="F:metal ion binding"/>
    <property type="evidence" value="ECO:0007669"/>
    <property type="project" value="UniProtKB-UniRule"/>
</dbReference>
<dbReference type="PROSITE" id="PS00534">
    <property type="entry name" value="FERROCHELATASE"/>
    <property type="match status" value="1"/>
</dbReference>
<dbReference type="FunFam" id="3.40.50.1400:FF:000007">
    <property type="entry name" value="Ferrochelatase"/>
    <property type="match status" value="1"/>
</dbReference>
<dbReference type="Pfam" id="PF00762">
    <property type="entry name" value="Ferrochelatase"/>
    <property type="match status" value="1"/>
</dbReference>
<dbReference type="GO" id="GO:0004325">
    <property type="term" value="F:ferrochelatase activity"/>
    <property type="evidence" value="ECO:0007669"/>
    <property type="project" value="UniProtKB-UniRule"/>
</dbReference>
<feature type="binding site" evidence="9">
    <location>
        <position position="177"/>
    </location>
    <ligand>
        <name>Fe(2+)</name>
        <dbReference type="ChEBI" id="CHEBI:29033"/>
    </ligand>
</feature>
<gene>
    <name evidence="9" type="primary">cpfC</name>
    <name evidence="11" type="ORF">JOL79_25030</name>
</gene>
<feature type="binding site" evidence="9">
    <location>
        <position position="118"/>
    </location>
    <ligand>
        <name>Fe-coproporphyrin III</name>
        <dbReference type="ChEBI" id="CHEBI:68438"/>
    </ligand>
</feature>
<feature type="binding site" evidence="9">
    <location>
        <position position="263"/>
    </location>
    <ligand>
        <name>Fe(2+)</name>
        <dbReference type="ChEBI" id="CHEBI:29033"/>
    </ligand>
</feature>
<comment type="caution">
    <text evidence="9">Lacks conserved residue(s) required for the propagation of feature annotation.</text>
</comment>
<dbReference type="Proteomes" id="UP000674234">
    <property type="component" value="Unassembled WGS sequence"/>
</dbReference>
<dbReference type="InterPro" id="IPR001015">
    <property type="entry name" value="Ferrochelatase"/>
</dbReference>
<evidence type="ECO:0000256" key="4">
    <source>
        <dbReference type="ARBA" id="ARBA00023004"/>
    </source>
</evidence>
<dbReference type="CDD" id="cd00419">
    <property type="entry name" value="Ferrochelatase_C"/>
    <property type="match status" value="1"/>
</dbReference>
<keyword evidence="7 9" id="KW-0627">Porphyrin biosynthesis</keyword>
<dbReference type="SUPFAM" id="SSF53800">
    <property type="entry name" value="Chelatase"/>
    <property type="match status" value="1"/>
</dbReference>
<proteinExistence type="inferred from homology"/>
<evidence type="ECO:0000256" key="2">
    <source>
        <dbReference type="ARBA" id="ARBA00007718"/>
    </source>
</evidence>
<evidence type="ECO:0000313" key="12">
    <source>
        <dbReference type="Proteomes" id="UP000674234"/>
    </source>
</evidence>
<sequence>MGSTNGYDALLVVSFGGPEGPEDVMPFLENVVRGRGVPRERLLEVEAHYQRFGGVSPINRQCRDLIAALDVGLPVYWGNRNWHPFLEDTVRRMTEDGVRKAAALVTAAYSSYSSCRQYLDDIARARAAVPGAPEIVKLRHYFDHPGFVTAMADHTRAALARLPEGERDTARLVFTAHSIPLSMARTAGPAGGAYEAQLRETAALVTERVDPERAFDLVWQSRSGPPQVPWLEPDVCDHLEALHADGVRAAVLVPIGFVSDHMEVVYDLDVEAAATADKLGMALSRAATAGTHPAFVSMVGELLAEPEPAGCAATCCPAPVRPASSRPSVPAPGGDR</sequence>
<dbReference type="GO" id="GO:0005737">
    <property type="term" value="C:cytoplasm"/>
    <property type="evidence" value="ECO:0007669"/>
    <property type="project" value="UniProtKB-SubCell"/>
</dbReference>
<evidence type="ECO:0000256" key="1">
    <source>
        <dbReference type="ARBA" id="ARBA00004744"/>
    </source>
</evidence>
<evidence type="ECO:0000313" key="11">
    <source>
        <dbReference type="EMBL" id="MBP2707053.1"/>
    </source>
</evidence>
<evidence type="ECO:0000256" key="10">
    <source>
        <dbReference type="RuleBase" id="RU000607"/>
    </source>
</evidence>
<comment type="caution">
    <text evidence="11">The sequence shown here is derived from an EMBL/GenBank/DDBJ whole genome shotgun (WGS) entry which is preliminary data.</text>
</comment>
<comment type="catalytic activity">
    <reaction evidence="8">
        <text>Fe-coproporphyrin III + 2 H(+) = coproporphyrin III + Fe(2+)</text>
        <dbReference type="Rhea" id="RHEA:49572"/>
        <dbReference type="ChEBI" id="CHEBI:15378"/>
        <dbReference type="ChEBI" id="CHEBI:29033"/>
        <dbReference type="ChEBI" id="CHEBI:68438"/>
        <dbReference type="ChEBI" id="CHEBI:131725"/>
        <dbReference type="EC" id="4.99.1.9"/>
    </reaction>
    <physiologicalReaction direction="right-to-left" evidence="8">
        <dbReference type="Rhea" id="RHEA:49574"/>
    </physiologicalReaction>
</comment>
<keyword evidence="5 9" id="KW-0350">Heme biosynthesis</keyword>
<dbReference type="RefSeq" id="WP_210158320.1">
    <property type="nucleotide sequence ID" value="NZ_JAFCNB010000016.1"/>
</dbReference>
<dbReference type="InterPro" id="IPR033659">
    <property type="entry name" value="Ferrochelatase_N"/>
</dbReference>
<reference evidence="11" key="1">
    <citation type="submission" date="2021-02" db="EMBL/GenBank/DDBJ databases">
        <title>Draft genome sequence of Microbispora sp. RL4-1S isolated from rice leaves in Thailand.</title>
        <authorList>
            <person name="Muangham S."/>
            <person name="Duangmal K."/>
        </authorList>
    </citation>
    <scope>NUCLEOTIDE SEQUENCE</scope>
    <source>
        <strain evidence="11">RL4-1S</strain>
    </source>
</reference>
<organism evidence="11 12">
    <name type="scientific">Microbispora oryzae</name>
    <dbReference type="NCBI Taxonomy" id="2806554"/>
    <lineage>
        <taxon>Bacteria</taxon>
        <taxon>Bacillati</taxon>
        <taxon>Actinomycetota</taxon>
        <taxon>Actinomycetes</taxon>
        <taxon>Streptosporangiales</taxon>
        <taxon>Streptosporangiaceae</taxon>
        <taxon>Microbispora</taxon>
    </lineage>
</organism>
<evidence type="ECO:0000256" key="5">
    <source>
        <dbReference type="ARBA" id="ARBA00023133"/>
    </source>
</evidence>
<dbReference type="EC" id="4.99.1.9" evidence="9"/>
<evidence type="ECO:0000256" key="9">
    <source>
        <dbReference type="HAMAP-Rule" id="MF_00323"/>
    </source>
</evidence>
<evidence type="ECO:0000256" key="6">
    <source>
        <dbReference type="ARBA" id="ARBA00023239"/>
    </source>
</evidence>
<comment type="pathway">
    <text evidence="1 9 10">Porphyrin-containing compound metabolism; protoheme biosynthesis.</text>
</comment>
<keyword evidence="9 10" id="KW-0963">Cytoplasm</keyword>
<dbReference type="InterPro" id="IPR033644">
    <property type="entry name" value="Ferrochelatase_C"/>
</dbReference>
<dbReference type="InterPro" id="IPR019772">
    <property type="entry name" value="Ferrochelatase_AS"/>
</dbReference>